<evidence type="ECO:0000259" key="12">
    <source>
        <dbReference type="PROSITE" id="PS50928"/>
    </source>
</evidence>
<dbReference type="GO" id="GO:0015419">
    <property type="term" value="F:ABC-type sulfate transporter activity"/>
    <property type="evidence" value="ECO:0007669"/>
    <property type="project" value="InterPro"/>
</dbReference>
<dbReference type="InterPro" id="IPR006469">
    <property type="entry name" value="NifC_ABC_porter"/>
</dbReference>
<dbReference type="NCBIfam" id="TIGR01581">
    <property type="entry name" value="Mo_ABC_porter"/>
    <property type="match status" value="1"/>
</dbReference>
<evidence type="ECO:0000256" key="7">
    <source>
        <dbReference type="ARBA" id="ARBA00023032"/>
    </source>
</evidence>
<comment type="subunit">
    <text evidence="2">The complex is composed of two ATP-binding proteins (CysA), two transmembrane proteins (CysT and CysW) and a solute-binding protein (CysP).</text>
</comment>
<dbReference type="InterPro" id="IPR005667">
    <property type="entry name" value="Sulph_transpt2"/>
</dbReference>
<feature type="transmembrane region" description="Helical" evidence="10">
    <location>
        <begin position="225"/>
        <end position="246"/>
    </location>
</feature>
<organism evidence="13 14">
    <name type="scientific">Thermoanaerobacterium thermosaccharolyticum</name>
    <name type="common">Clostridium thermosaccharolyticum</name>
    <dbReference type="NCBI Taxonomy" id="1517"/>
    <lineage>
        <taxon>Bacteria</taxon>
        <taxon>Bacillati</taxon>
        <taxon>Bacillota</taxon>
        <taxon>Clostridia</taxon>
        <taxon>Thermoanaerobacterales</taxon>
        <taxon>Thermoanaerobacteraceae</taxon>
        <taxon>Thermoanaerobacterium</taxon>
    </lineage>
</organism>
<evidence type="ECO:0000256" key="10">
    <source>
        <dbReference type="RuleBase" id="RU363032"/>
    </source>
</evidence>
<evidence type="ECO:0000313" key="13">
    <source>
        <dbReference type="EMBL" id="AST56467.1"/>
    </source>
</evidence>
<keyword evidence="3 10" id="KW-0813">Transport</keyword>
<comment type="function">
    <text evidence="9">Part of the ABC transporter complex CysAWTP (TC 3.A.1.6.1) involved in sulfate/thiosulfate import. Probably responsible for the translocation of the substrate across the membrane.</text>
</comment>
<dbReference type="EMBL" id="CP016893">
    <property type="protein sequence ID" value="AST56467.1"/>
    <property type="molecule type" value="Genomic_DNA"/>
</dbReference>
<evidence type="ECO:0000256" key="9">
    <source>
        <dbReference type="ARBA" id="ARBA00025323"/>
    </source>
</evidence>
<dbReference type="CDD" id="cd06261">
    <property type="entry name" value="TM_PBP2"/>
    <property type="match status" value="1"/>
</dbReference>
<feature type="domain" description="ABC transmembrane type-1" evidence="12">
    <location>
        <begin position="44"/>
        <end position="246"/>
    </location>
</feature>
<evidence type="ECO:0000256" key="3">
    <source>
        <dbReference type="ARBA" id="ARBA00022448"/>
    </source>
</evidence>
<keyword evidence="7" id="KW-0764">Sulfate transport</keyword>
<keyword evidence="8 10" id="KW-0472">Membrane</keyword>
<dbReference type="NCBIfam" id="TIGR02141">
    <property type="entry name" value="modB_ABC"/>
    <property type="match status" value="1"/>
</dbReference>
<evidence type="ECO:0000256" key="11">
    <source>
        <dbReference type="RuleBase" id="RU365097"/>
    </source>
</evidence>
<dbReference type="PANTHER" id="PTHR30406:SF8">
    <property type="entry name" value="SULFATE TRANSPORT SYSTEM PERMEASE PROTEIN CYST"/>
    <property type="match status" value="1"/>
</dbReference>
<dbReference type="PANTHER" id="PTHR30406">
    <property type="entry name" value="SULFATE TRANSPORT SYSTEM PERMEASE PROTEIN"/>
    <property type="match status" value="1"/>
</dbReference>
<dbReference type="Pfam" id="PF00528">
    <property type="entry name" value="BPD_transp_1"/>
    <property type="match status" value="1"/>
</dbReference>
<dbReference type="GO" id="GO:0005886">
    <property type="term" value="C:plasma membrane"/>
    <property type="evidence" value="ECO:0007669"/>
    <property type="project" value="UniProtKB-SubCell"/>
</dbReference>
<feature type="transmembrane region" description="Helical" evidence="10">
    <location>
        <begin position="44"/>
        <end position="70"/>
    </location>
</feature>
<dbReference type="InterPro" id="IPR000515">
    <property type="entry name" value="MetI-like"/>
</dbReference>
<dbReference type="RefSeq" id="WP_094396715.1">
    <property type="nucleotide sequence ID" value="NZ_CP016893.1"/>
</dbReference>
<protein>
    <recommendedName>
        <fullName evidence="11">Molybdenum transport system permease</fullName>
    </recommendedName>
</protein>
<evidence type="ECO:0000256" key="6">
    <source>
        <dbReference type="ARBA" id="ARBA00022989"/>
    </source>
</evidence>
<evidence type="ECO:0000313" key="14">
    <source>
        <dbReference type="Proteomes" id="UP000214975"/>
    </source>
</evidence>
<dbReference type="GO" id="GO:0015098">
    <property type="term" value="F:molybdate ion transmembrane transporter activity"/>
    <property type="evidence" value="ECO:0007669"/>
    <property type="project" value="UniProtKB-UniRule"/>
</dbReference>
<keyword evidence="5 10" id="KW-0812">Transmembrane</keyword>
<reference evidence="13 14" key="1">
    <citation type="submission" date="2016-08" db="EMBL/GenBank/DDBJ databases">
        <title>A novel genetic cassette of butanologenic Thermoanaerobacterium thermosaccharolyticum that directly convert cellulose to butanol.</title>
        <authorList>
            <person name="Li T."/>
            <person name="He J."/>
        </authorList>
    </citation>
    <scope>NUCLEOTIDE SEQUENCE [LARGE SCALE GENOMIC DNA]</scope>
    <source>
        <strain evidence="13 14">TG57</strain>
    </source>
</reference>
<dbReference type="SUPFAM" id="SSF161098">
    <property type="entry name" value="MetI-like"/>
    <property type="match status" value="1"/>
</dbReference>
<comment type="similarity">
    <text evidence="11">Belongs to the binding-protein-dependent transport system permease family. CysTW subfamily.</text>
</comment>
<evidence type="ECO:0000256" key="1">
    <source>
        <dbReference type="ARBA" id="ARBA00004141"/>
    </source>
</evidence>
<comment type="subcellular location">
    <subcellularLocation>
        <location evidence="10">Cell membrane</location>
        <topology evidence="10">Multi-pass membrane protein</topology>
    </subcellularLocation>
    <subcellularLocation>
        <location evidence="1">Membrane</location>
        <topology evidence="1">Multi-pass membrane protein</topology>
    </subcellularLocation>
</comment>
<feature type="transmembrane region" description="Helical" evidence="10">
    <location>
        <begin position="82"/>
        <end position="104"/>
    </location>
</feature>
<dbReference type="AlphaFoldDB" id="A0A223HVQ9"/>
<keyword evidence="4 11" id="KW-0500">Molybdenum</keyword>
<feature type="transmembrane region" description="Helical" evidence="10">
    <location>
        <begin position="116"/>
        <end position="140"/>
    </location>
</feature>
<evidence type="ECO:0000256" key="5">
    <source>
        <dbReference type="ARBA" id="ARBA00022692"/>
    </source>
</evidence>
<dbReference type="PROSITE" id="PS50928">
    <property type="entry name" value="ABC_TM1"/>
    <property type="match status" value="1"/>
</dbReference>
<sequence length="257" mass="28434">MAYIYLPISILIFFLLIPFISLIIKTPLNIIVAEITSSPAINTLLISIISSSVTVVITFLFGTPLAYYIAFKKGKISTFAEYLVDIPAVLPPAVAGIALLMAFGREGIIGKFLSSIGIQISFTVIAVILAQIFISSTYYIKVAYSSFMSVDRTIWEESQLIGVNDFKLMTAIYIPTTKRFLITGLISTWARAIGEFGATIIFAGNLEGKTRTMPLAIYTAMQSDLNYALSLSVIMVMCSFIIIYLCRFMIKKDVDRF</sequence>
<keyword evidence="6 10" id="KW-1133">Transmembrane helix</keyword>
<accession>A0A223HVQ9</accession>
<comment type="function">
    <text evidence="11">Part of the binding-protein-dependent transport system for molybdenum; probably responsible for the translocation of the substrate across the membrane.</text>
</comment>
<proteinExistence type="inferred from homology"/>
<dbReference type="Gene3D" id="1.10.3720.10">
    <property type="entry name" value="MetI-like"/>
    <property type="match status" value="1"/>
</dbReference>
<dbReference type="InterPro" id="IPR011867">
    <property type="entry name" value="ModB_ABC"/>
</dbReference>
<gene>
    <name evidence="13" type="ORF">Thert_00241</name>
</gene>
<feature type="transmembrane region" description="Helical" evidence="10">
    <location>
        <begin position="180"/>
        <end position="205"/>
    </location>
</feature>
<evidence type="ECO:0000256" key="8">
    <source>
        <dbReference type="ARBA" id="ARBA00023136"/>
    </source>
</evidence>
<dbReference type="Proteomes" id="UP000214975">
    <property type="component" value="Chromosome"/>
</dbReference>
<name>A0A223HVQ9_THETR</name>
<dbReference type="InterPro" id="IPR035906">
    <property type="entry name" value="MetI-like_sf"/>
</dbReference>
<evidence type="ECO:0000256" key="2">
    <source>
        <dbReference type="ARBA" id="ARBA00011779"/>
    </source>
</evidence>
<feature type="transmembrane region" description="Helical" evidence="10">
    <location>
        <begin position="5"/>
        <end position="24"/>
    </location>
</feature>
<evidence type="ECO:0000256" key="4">
    <source>
        <dbReference type="ARBA" id="ARBA00022505"/>
    </source>
</evidence>
<keyword evidence="11" id="KW-1003">Cell membrane</keyword>